<dbReference type="GO" id="GO:0005886">
    <property type="term" value="C:plasma membrane"/>
    <property type="evidence" value="ECO:0007669"/>
    <property type="project" value="UniProtKB-SubCell"/>
</dbReference>
<evidence type="ECO:0008006" key="3">
    <source>
        <dbReference type="Google" id="ProtNLM"/>
    </source>
</evidence>
<sequence>MSRIPATAPTVRVIAGFALRESLRRRVFLVVAILTVVFLALYGLGVWQAFREVDEFDIGRGAGVEPETVVGSTLLGLAMFGTLFLGTILAVFLTLGAVRGDAERGLLQPVLVRPLPRRTLLLGRFAGAASVCAAYVMVVYLVAMVLTNVAGGWWPDRILTPGLALAAAVAILAAIALAGSVFLASTANGIAVFMVFGAGLVGGLLGQIGEALTSETLTDVARVATFVLPFEALYQHGL</sequence>
<feature type="transmembrane region" description="Helical" evidence="1">
    <location>
        <begin position="27"/>
        <end position="50"/>
    </location>
</feature>
<keyword evidence="1" id="KW-0472">Membrane</keyword>
<feature type="non-terminal residue" evidence="2">
    <location>
        <position position="238"/>
    </location>
</feature>
<protein>
    <recommendedName>
        <fullName evidence="3">ABC transporter permease</fullName>
    </recommendedName>
</protein>
<organism evidence="2">
    <name type="scientific">uncultured Solirubrobacteraceae bacterium</name>
    <dbReference type="NCBI Taxonomy" id="1162706"/>
    <lineage>
        <taxon>Bacteria</taxon>
        <taxon>Bacillati</taxon>
        <taxon>Actinomycetota</taxon>
        <taxon>Thermoleophilia</taxon>
        <taxon>Solirubrobacterales</taxon>
        <taxon>Solirubrobacteraceae</taxon>
        <taxon>environmental samples</taxon>
    </lineage>
</organism>
<feature type="transmembrane region" description="Helical" evidence="1">
    <location>
        <begin position="190"/>
        <end position="209"/>
    </location>
</feature>
<dbReference type="AlphaFoldDB" id="A0A6J4TKT5"/>
<gene>
    <name evidence="2" type="ORF">AVDCRST_MAG30-3306</name>
</gene>
<accession>A0A6J4TKT5</accession>
<keyword evidence="1" id="KW-0812">Transmembrane</keyword>
<keyword evidence="1" id="KW-1133">Transmembrane helix</keyword>
<dbReference type="PANTHER" id="PTHR43471">
    <property type="entry name" value="ABC TRANSPORTER PERMEASE"/>
    <property type="match status" value="1"/>
</dbReference>
<name>A0A6J4TKT5_9ACTN</name>
<proteinExistence type="predicted"/>
<reference evidence="2" key="1">
    <citation type="submission" date="2020-02" db="EMBL/GenBank/DDBJ databases">
        <authorList>
            <person name="Meier V. D."/>
        </authorList>
    </citation>
    <scope>NUCLEOTIDE SEQUENCE</scope>
    <source>
        <strain evidence="2">AVDCRST_MAG30</strain>
    </source>
</reference>
<dbReference type="EMBL" id="CADCVS010000428">
    <property type="protein sequence ID" value="CAA9525065.1"/>
    <property type="molecule type" value="Genomic_DNA"/>
</dbReference>
<feature type="transmembrane region" description="Helical" evidence="1">
    <location>
        <begin position="163"/>
        <end position="183"/>
    </location>
</feature>
<feature type="transmembrane region" description="Helical" evidence="1">
    <location>
        <begin position="70"/>
        <end position="98"/>
    </location>
</feature>
<evidence type="ECO:0000313" key="2">
    <source>
        <dbReference type="EMBL" id="CAA9525065.1"/>
    </source>
</evidence>
<dbReference type="GO" id="GO:0140359">
    <property type="term" value="F:ABC-type transporter activity"/>
    <property type="evidence" value="ECO:0007669"/>
    <property type="project" value="InterPro"/>
</dbReference>
<feature type="transmembrane region" description="Helical" evidence="1">
    <location>
        <begin position="119"/>
        <end position="143"/>
    </location>
</feature>
<dbReference type="Pfam" id="PF12679">
    <property type="entry name" value="ABC2_membrane_2"/>
    <property type="match status" value="1"/>
</dbReference>
<evidence type="ECO:0000256" key="1">
    <source>
        <dbReference type="SAM" id="Phobius"/>
    </source>
</evidence>